<protein>
    <submittedName>
        <fullName evidence="1">6535_t:CDS:1</fullName>
    </submittedName>
</protein>
<sequence>ANRFEDIYLCMYYFLLNTKQYLLNNKTISNTENYVDKFFEYATKQNWVSKNEPLFEVNQYLKEPITAKTTNIFK</sequence>
<gene>
    <name evidence="1" type="ORF">SCALOS_LOCUS1032</name>
</gene>
<feature type="non-terminal residue" evidence="1">
    <location>
        <position position="1"/>
    </location>
</feature>
<dbReference type="Proteomes" id="UP000789860">
    <property type="component" value="Unassembled WGS sequence"/>
</dbReference>
<keyword evidence="2" id="KW-1185">Reference proteome</keyword>
<comment type="caution">
    <text evidence="1">The sequence shown here is derived from an EMBL/GenBank/DDBJ whole genome shotgun (WGS) entry which is preliminary data.</text>
</comment>
<evidence type="ECO:0000313" key="2">
    <source>
        <dbReference type="Proteomes" id="UP000789860"/>
    </source>
</evidence>
<organism evidence="1 2">
    <name type="scientific">Scutellospora calospora</name>
    <dbReference type="NCBI Taxonomy" id="85575"/>
    <lineage>
        <taxon>Eukaryota</taxon>
        <taxon>Fungi</taxon>
        <taxon>Fungi incertae sedis</taxon>
        <taxon>Mucoromycota</taxon>
        <taxon>Glomeromycotina</taxon>
        <taxon>Glomeromycetes</taxon>
        <taxon>Diversisporales</taxon>
        <taxon>Gigasporaceae</taxon>
        <taxon>Scutellospora</taxon>
    </lineage>
</organism>
<name>A0ACA9K283_9GLOM</name>
<dbReference type="EMBL" id="CAJVPM010000606">
    <property type="protein sequence ID" value="CAG8447872.1"/>
    <property type="molecule type" value="Genomic_DNA"/>
</dbReference>
<proteinExistence type="predicted"/>
<evidence type="ECO:0000313" key="1">
    <source>
        <dbReference type="EMBL" id="CAG8447872.1"/>
    </source>
</evidence>
<accession>A0ACA9K283</accession>
<reference evidence="1" key="1">
    <citation type="submission" date="2021-06" db="EMBL/GenBank/DDBJ databases">
        <authorList>
            <person name="Kallberg Y."/>
            <person name="Tangrot J."/>
            <person name="Rosling A."/>
        </authorList>
    </citation>
    <scope>NUCLEOTIDE SEQUENCE</scope>
    <source>
        <strain evidence="1">AU212A</strain>
    </source>
</reference>